<name>A0ACC2SB35_9FUNG</name>
<reference evidence="1" key="1">
    <citation type="submission" date="2022-04" db="EMBL/GenBank/DDBJ databases">
        <title>Genome of the entomopathogenic fungus Entomophthora muscae.</title>
        <authorList>
            <person name="Elya C."/>
            <person name="Lovett B.R."/>
            <person name="Lee E."/>
            <person name="Macias A.M."/>
            <person name="Hajek A.E."/>
            <person name="De Bivort B.L."/>
            <person name="Kasson M.T."/>
            <person name="De Fine Licht H.H."/>
            <person name="Stajich J.E."/>
        </authorList>
    </citation>
    <scope>NUCLEOTIDE SEQUENCE</scope>
    <source>
        <strain evidence="1">Berkeley</strain>
    </source>
</reference>
<gene>
    <name evidence="1" type="ORF">DSO57_1001586</name>
</gene>
<organism evidence="1 2">
    <name type="scientific">Entomophthora muscae</name>
    <dbReference type="NCBI Taxonomy" id="34485"/>
    <lineage>
        <taxon>Eukaryota</taxon>
        <taxon>Fungi</taxon>
        <taxon>Fungi incertae sedis</taxon>
        <taxon>Zoopagomycota</taxon>
        <taxon>Entomophthoromycotina</taxon>
        <taxon>Entomophthoromycetes</taxon>
        <taxon>Entomophthorales</taxon>
        <taxon>Entomophthoraceae</taxon>
        <taxon>Entomophthora</taxon>
    </lineage>
</organism>
<comment type="caution">
    <text evidence="1">The sequence shown here is derived from an EMBL/GenBank/DDBJ whole genome shotgun (WGS) entry which is preliminary data.</text>
</comment>
<protein>
    <submittedName>
        <fullName evidence="1">Uncharacterized protein</fullName>
    </submittedName>
</protein>
<keyword evidence="2" id="KW-1185">Reference proteome</keyword>
<dbReference type="EMBL" id="QTSX02005683">
    <property type="protein sequence ID" value="KAJ9059515.1"/>
    <property type="molecule type" value="Genomic_DNA"/>
</dbReference>
<proteinExistence type="predicted"/>
<evidence type="ECO:0000313" key="1">
    <source>
        <dbReference type="EMBL" id="KAJ9059515.1"/>
    </source>
</evidence>
<sequence>MDTIYAATIGLNAVSALCAVLVVAVYLLIRFQRSEAIDRVSIRLQTGIALVDFLKHIAVCFSLEGDESFACTFIGFVLSLLFHIYLCLNICVALNLHLVIIKSKMPCRKWEYCYWTVSLIIPLLLNLPLLALDLYGGNSGDMCLVKHGPLFNDIMEVVYSSIVSLATIMYCILISTIVVIKANKQVLKPRLLASGEQYTLFSLRTLICRTCLYPIACFLSCIGANLAILHFFFIGPNHILLKAWALCSFSTMGILNLAAFLADPLVFKSLPKIFKPPPKKMQHESSKFSPVTPTSDFSYNQLINSDDAAVTSQAVIRDFQTYI</sequence>
<accession>A0ACC2SB35</accession>
<dbReference type="Proteomes" id="UP001165960">
    <property type="component" value="Unassembled WGS sequence"/>
</dbReference>
<evidence type="ECO:0000313" key="2">
    <source>
        <dbReference type="Proteomes" id="UP001165960"/>
    </source>
</evidence>